<dbReference type="GeneTree" id="ENSGT00550000076508"/>
<dbReference type="Proteomes" id="UP000002277">
    <property type="component" value="Chromosome 14"/>
</dbReference>
<dbReference type="EMBL" id="AACZ04029266">
    <property type="status" value="NOT_ANNOTATED_CDS"/>
    <property type="molecule type" value="Genomic_DNA"/>
</dbReference>
<reference evidence="1" key="3">
    <citation type="submission" date="2025-09" db="UniProtKB">
        <authorList>
            <consortium name="Ensembl"/>
        </authorList>
    </citation>
    <scope>IDENTIFICATION</scope>
</reference>
<dbReference type="Ensembl" id="ENSPTRT00000097075.1">
    <property type="protein sequence ID" value="ENSPTRP00000064976.1"/>
    <property type="gene ID" value="ENSPTRG00000048596.1"/>
</dbReference>
<sequence>MPTSMLFSIQYQCSNAVDRNPPSINNKHFKGQIQFPSHLHFSLKFYSPSTPTLSGHNYFLDTRFRFNFFLIVHTAFYLESNLNVAQPLFPFALVPMNWNFSQISALKVHFEPLNFAASPFLISISDE</sequence>
<name>A0A2I3RKS9_PANTR</name>
<dbReference type="AlphaFoldDB" id="A0A2I3RKS9"/>
<accession>A0A2I3RKS9</accession>
<dbReference type="InParanoid" id="A0A2I3RKS9"/>
<dbReference type="OMA" id="FLIDHTW"/>
<reference evidence="1 2" key="1">
    <citation type="journal article" date="2005" name="Nature">
        <title>Initial sequence of the chimpanzee genome and comparison with the human genome.</title>
        <authorList>
            <consortium name="Chimpanzee sequencing and analysis consortium"/>
        </authorList>
    </citation>
    <scope>NUCLEOTIDE SEQUENCE [LARGE SCALE GENOMIC DNA]</scope>
</reference>
<organism evidence="1 2">
    <name type="scientific">Pan troglodytes</name>
    <name type="common">Chimpanzee</name>
    <dbReference type="NCBI Taxonomy" id="9598"/>
    <lineage>
        <taxon>Eukaryota</taxon>
        <taxon>Metazoa</taxon>
        <taxon>Chordata</taxon>
        <taxon>Craniata</taxon>
        <taxon>Vertebrata</taxon>
        <taxon>Euteleostomi</taxon>
        <taxon>Mammalia</taxon>
        <taxon>Eutheria</taxon>
        <taxon>Euarchontoglires</taxon>
        <taxon>Primates</taxon>
        <taxon>Haplorrhini</taxon>
        <taxon>Catarrhini</taxon>
        <taxon>Hominidae</taxon>
        <taxon>Pan</taxon>
    </lineage>
</organism>
<evidence type="ECO:0000313" key="1">
    <source>
        <dbReference type="Ensembl" id="ENSPTRP00000064976.1"/>
    </source>
</evidence>
<proteinExistence type="predicted"/>
<protein>
    <submittedName>
        <fullName evidence="1">Uncharacterized protein</fullName>
    </submittedName>
</protein>
<reference evidence="1" key="2">
    <citation type="submission" date="2025-08" db="UniProtKB">
        <authorList>
            <consortium name="Ensembl"/>
        </authorList>
    </citation>
    <scope>IDENTIFICATION</scope>
</reference>
<keyword evidence="2" id="KW-1185">Reference proteome</keyword>
<evidence type="ECO:0000313" key="2">
    <source>
        <dbReference type="Proteomes" id="UP000002277"/>
    </source>
</evidence>